<sequence>MMNITSKTLSDNKLHLMASEKVRAKEAFSQAFSGAGFTFHQPDGLIPSHDKSTLFTGSTISTFKPYLQQNAGLVLNPMFTVQDCLRTQNNLAMQDVVNYPKWSSLFSSVGAIGRYQDRYLIVQALRDFISNLELNTPARLRINIASLDHDIIDMLEAGGMADYLHFDSQQPAYYCHKFGMDGITGRNCNLAVSSDGETFMDIGNLIVIESAQAPLGVEAAFGLETIVTRMHGLCSSILALSAATCFSIHSAENLYIIDALVACVAIMSFDIQPIANNRGRVLRRYLQGLNQLRLKNSISIEFIADAARHFELTHYKTQHIYKRIEQYLQQHTLLVVQDLTLSNINMRLSHSLYK</sequence>
<dbReference type="Proteomes" id="UP000317663">
    <property type="component" value="Unassembled WGS sequence"/>
</dbReference>
<dbReference type="RefSeq" id="WP_140470127.1">
    <property type="nucleotide sequence ID" value="NZ_RCZD01000001.1"/>
</dbReference>
<protein>
    <submittedName>
        <fullName evidence="1">Uncharacterized protein</fullName>
    </submittedName>
</protein>
<evidence type="ECO:0000313" key="1">
    <source>
        <dbReference type="EMBL" id="TPG65047.1"/>
    </source>
</evidence>
<dbReference type="OrthoDB" id="6636393at2"/>
<dbReference type="SUPFAM" id="SSF55681">
    <property type="entry name" value="Class II aaRS and biotin synthetases"/>
    <property type="match status" value="1"/>
</dbReference>
<gene>
    <name evidence="1" type="ORF">EAH77_02055</name>
</gene>
<name>A0A502GRQ6_9GAMM</name>
<comment type="caution">
    <text evidence="1">The sequence shown here is derived from an EMBL/GenBank/DDBJ whole genome shotgun (WGS) entry which is preliminary data.</text>
</comment>
<dbReference type="AlphaFoldDB" id="A0A502GRQ6"/>
<dbReference type="EMBL" id="RCZD01000001">
    <property type="protein sequence ID" value="TPG65047.1"/>
    <property type="molecule type" value="Genomic_DNA"/>
</dbReference>
<dbReference type="Gene3D" id="3.30.930.10">
    <property type="entry name" value="Bira Bifunctional Protein, Domain 2"/>
    <property type="match status" value="1"/>
</dbReference>
<reference evidence="1 2" key="1">
    <citation type="journal article" date="2019" name="Environ. Microbiol.">
        <title>Species interactions and distinct microbial communities in high Arctic permafrost affected cryosols are associated with the CH4 and CO2 gas fluxes.</title>
        <authorList>
            <person name="Altshuler I."/>
            <person name="Hamel J."/>
            <person name="Turney S."/>
            <person name="Magnuson E."/>
            <person name="Levesque R."/>
            <person name="Greer C."/>
            <person name="Whyte L.G."/>
        </authorList>
    </citation>
    <scope>NUCLEOTIDE SEQUENCE [LARGE SCALE GENOMIC DNA]</scope>
    <source>
        <strain evidence="1 2">E4</strain>
    </source>
</reference>
<accession>A0A502GRQ6</accession>
<keyword evidence="2" id="KW-1185">Reference proteome</keyword>
<organism evidence="1 2">
    <name type="scientific">Ewingella americana</name>
    <dbReference type="NCBI Taxonomy" id="41202"/>
    <lineage>
        <taxon>Bacteria</taxon>
        <taxon>Pseudomonadati</taxon>
        <taxon>Pseudomonadota</taxon>
        <taxon>Gammaproteobacteria</taxon>
        <taxon>Enterobacterales</taxon>
        <taxon>Yersiniaceae</taxon>
        <taxon>Ewingella</taxon>
    </lineage>
</organism>
<evidence type="ECO:0000313" key="2">
    <source>
        <dbReference type="Proteomes" id="UP000317663"/>
    </source>
</evidence>
<dbReference type="InterPro" id="IPR045864">
    <property type="entry name" value="aa-tRNA-synth_II/BPL/LPL"/>
</dbReference>
<proteinExistence type="predicted"/>